<sequence>MKVLSLFDGISCAQVALNRAGIACSEYHASEVDSHAIKVTQSNYPMTKQLGCVTTVTAQDYDLIVGGSPCQGFSFAGRQKNFNDNRSKLFFEFARVLKENKPCYFLFENVNMEQKHQDVITQELGVKPIKINSALVSAQNRVRLYWTNIPAVKQPGDKGIVLADIVGSGYVKVSKKLTPKNNQLKASCLTGGGHSGGNHSDMDLLLVNGKTRRYTPEECEALQTLPRGYTASVSNTQRYKALGNAFTVDVIAHLFSGLQG</sequence>
<evidence type="ECO:0000256" key="2">
    <source>
        <dbReference type="ARBA" id="ARBA00022603"/>
    </source>
</evidence>
<evidence type="ECO:0000256" key="1">
    <source>
        <dbReference type="ARBA" id="ARBA00011975"/>
    </source>
</evidence>
<keyword evidence="2 7" id="KW-0489">Methyltransferase</keyword>
<dbReference type="PROSITE" id="PS51679">
    <property type="entry name" value="SAM_MT_C5"/>
    <property type="match status" value="1"/>
</dbReference>
<dbReference type="InterPro" id="IPR031303">
    <property type="entry name" value="C5_meth_CS"/>
</dbReference>
<evidence type="ECO:0000256" key="4">
    <source>
        <dbReference type="ARBA" id="ARBA00022691"/>
    </source>
</evidence>
<evidence type="ECO:0000256" key="5">
    <source>
        <dbReference type="ARBA" id="ARBA00022747"/>
    </source>
</evidence>
<keyword evidence="4 7" id="KW-0949">S-adenosyl-L-methionine</keyword>
<feature type="active site" evidence="7">
    <location>
        <position position="70"/>
    </location>
</feature>
<comment type="catalytic activity">
    <reaction evidence="6">
        <text>a 2'-deoxycytidine in DNA + S-adenosyl-L-methionine = a 5-methyl-2'-deoxycytidine in DNA + S-adenosyl-L-homocysteine + H(+)</text>
        <dbReference type="Rhea" id="RHEA:13681"/>
        <dbReference type="Rhea" id="RHEA-COMP:11369"/>
        <dbReference type="Rhea" id="RHEA-COMP:11370"/>
        <dbReference type="ChEBI" id="CHEBI:15378"/>
        <dbReference type="ChEBI" id="CHEBI:57856"/>
        <dbReference type="ChEBI" id="CHEBI:59789"/>
        <dbReference type="ChEBI" id="CHEBI:85452"/>
        <dbReference type="ChEBI" id="CHEBI:85454"/>
        <dbReference type="EC" id="2.1.1.37"/>
    </reaction>
</comment>
<organism evidence="8 9">
    <name type="scientific">Cysteiniphilum litorale</name>
    <dbReference type="NCBI Taxonomy" id="2056700"/>
    <lineage>
        <taxon>Bacteria</taxon>
        <taxon>Pseudomonadati</taxon>
        <taxon>Pseudomonadota</taxon>
        <taxon>Gammaproteobacteria</taxon>
        <taxon>Thiotrichales</taxon>
        <taxon>Fastidiosibacteraceae</taxon>
        <taxon>Cysteiniphilum</taxon>
    </lineage>
</organism>
<dbReference type="Gene3D" id="3.40.50.150">
    <property type="entry name" value="Vaccinia Virus protein VP39"/>
    <property type="match status" value="1"/>
</dbReference>
<gene>
    <name evidence="8" type="ORF">GCM10010995_20790</name>
</gene>
<proteinExistence type="inferred from homology"/>
<evidence type="ECO:0000256" key="6">
    <source>
        <dbReference type="ARBA" id="ARBA00047422"/>
    </source>
</evidence>
<comment type="caution">
    <text evidence="8">The sequence shown here is derived from an EMBL/GenBank/DDBJ whole genome shotgun (WGS) entry which is preliminary data.</text>
</comment>
<dbReference type="GO" id="GO:0003886">
    <property type="term" value="F:DNA (cytosine-5-)-methyltransferase activity"/>
    <property type="evidence" value="ECO:0007669"/>
    <property type="project" value="UniProtKB-EC"/>
</dbReference>
<name>A0A8J3E9Q7_9GAMM</name>
<dbReference type="NCBIfam" id="TIGR00675">
    <property type="entry name" value="dcm"/>
    <property type="match status" value="1"/>
</dbReference>
<reference evidence="8" key="2">
    <citation type="submission" date="2020-09" db="EMBL/GenBank/DDBJ databases">
        <authorList>
            <person name="Sun Q."/>
            <person name="Zhou Y."/>
        </authorList>
    </citation>
    <scope>NUCLEOTIDE SEQUENCE</scope>
    <source>
        <strain evidence="8">CGMCC 1.15758</strain>
    </source>
</reference>
<dbReference type="PANTHER" id="PTHR23068">
    <property type="entry name" value="DNA CYTOSINE-5- -METHYLTRANSFERASE 3-RELATED"/>
    <property type="match status" value="1"/>
</dbReference>
<keyword evidence="9" id="KW-1185">Reference proteome</keyword>
<dbReference type="AlphaFoldDB" id="A0A8J3E9Q7"/>
<keyword evidence="3 7" id="KW-0808">Transferase</keyword>
<dbReference type="OrthoDB" id="9813719at2"/>
<dbReference type="GO" id="GO:0009307">
    <property type="term" value="P:DNA restriction-modification system"/>
    <property type="evidence" value="ECO:0007669"/>
    <property type="project" value="UniProtKB-KW"/>
</dbReference>
<accession>A0A8J3E9Q7</accession>
<dbReference type="InterPro" id="IPR001525">
    <property type="entry name" value="C5_MeTfrase"/>
</dbReference>
<dbReference type="GO" id="GO:0032259">
    <property type="term" value="P:methylation"/>
    <property type="evidence" value="ECO:0007669"/>
    <property type="project" value="UniProtKB-KW"/>
</dbReference>
<evidence type="ECO:0000313" key="8">
    <source>
        <dbReference type="EMBL" id="GGG03184.1"/>
    </source>
</evidence>
<reference evidence="8" key="1">
    <citation type="journal article" date="2014" name="Int. J. Syst. Evol. Microbiol.">
        <title>Complete genome sequence of Corynebacterium casei LMG S-19264T (=DSM 44701T), isolated from a smear-ripened cheese.</title>
        <authorList>
            <consortium name="US DOE Joint Genome Institute (JGI-PGF)"/>
            <person name="Walter F."/>
            <person name="Albersmeier A."/>
            <person name="Kalinowski J."/>
            <person name="Ruckert C."/>
        </authorList>
    </citation>
    <scope>NUCLEOTIDE SEQUENCE</scope>
    <source>
        <strain evidence="8">CGMCC 1.15758</strain>
    </source>
</reference>
<dbReference type="InterPro" id="IPR050390">
    <property type="entry name" value="C5-Methyltransferase"/>
</dbReference>
<comment type="similarity">
    <text evidence="7">Belongs to the class I-like SAM-binding methyltransferase superfamily. C5-methyltransferase family.</text>
</comment>
<dbReference type="EMBL" id="BMJS01000026">
    <property type="protein sequence ID" value="GGG03184.1"/>
    <property type="molecule type" value="Genomic_DNA"/>
</dbReference>
<dbReference type="RefSeq" id="WP_117003356.1">
    <property type="nucleotide sequence ID" value="NZ_BMJS01000026.1"/>
</dbReference>
<dbReference type="InterPro" id="IPR018117">
    <property type="entry name" value="C5_DNA_meth_AS"/>
</dbReference>
<dbReference type="Gene3D" id="3.90.120.10">
    <property type="entry name" value="DNA Methylase, subunit A, domain 2"/>
    <property type="match status" value="1"/>
</dbReference>
<keyword evidence="5" id="KW-0680">Restriction system</keyword>
<evidence type="ECO:0000256" key="7">
    <source>
        <dbReference type="PROSITE-ProRule" id="PRU01016"/>
    </source>
</evidence>
<dbReference type="InterPro" id="IPR029063">
    <property type="entry name" value="SAM-dependent_MTases_sf"/>
</dbReference>
<dbReference type="PANTHER" id="PTHR23068:SF25">
    <property type="entry name" value="DNA (CYTOSINE-5)-METHYLTRANSFERASE DRM2"/>
    <property type="match status" value="1"/>
</dbReference>
<dbReference type="PROSITE" id="PS00095">
    <property type="entry name" value="C5_MTASE_2"/>
    <property type="match status" value="1"/>
</dbReference>
<dbReference type="Pfam" id="PF00145">
    <property type="entry name" value="DNA_methylase"/>
    <property type="match status" value="2"/>
</dbReference>
<evidence type="ECO:0000256" key="3">
    <source>
        <dbReference type="ARBA" id="ARBA00022679"/>
    </source>
</evidence>
<dbReference type="SUPFAM" id="SSF53335">
    <property type="entry name" value="S-adenosyl-L-methionine-dependent methyltransferases"/>
    <property type="match status" value="1"/>
</dbReference>
<protein>
    <recommendedName>
        <fullName evidence="1">DNA (cytosine-5-)-methyltransferase</fullName>
        <ecNumber evidence="1">2.1.1.37</ecNumber>
    </recommendedName>
</protein>
<dbReference type="EC" id="2.1.1.37" evidence="1"/>
<dbReference type="PROSITE" id="PS00094">
    <property type="entry name" value="C5_MTASE_1"/>
    <property type="match status" value="1"/>
</dbReference>
<dbReference type="Proteomes" id="UP000636949">
    <property type="component" value="Unassembled WGS sequence"/>
</dbReference>
<evidence type="ECO:0000313" key="9">
    <source>
        <dbReference type="Proteomes" id="UP000636949"/>
    </source>
</evidence>